<dbReference type="GeneID" id="20245665"/>
<dbReference type="Proteomes" id="UP000030746">
    <property type="component" value="Unassembled WGS sequence"/>
</dbReference>
<organism evidence="6 7">
    <name type="scientific">Lottia gigantea</name>
    <name type="common">Giant owl limpet</name>
    <dbReference type="NCBI Taxonomy" id="225164"/>
    <lineage>
        <taxon>Eukaryota</taxon>
        <taxon>Metazoa</taxon>
        <taxon>Spiralia</taxon>
        <taxon>Lophotrochozoa</taxon>
        <taxon>Mollusca</taxon>
        <taxon>Gastropoda</taxon>
        <taxon>Patellogastropoda</taxon>
        <taxon>Lottioidea</taxon>
        <taxon>Lottiidae</taxon>
        <taxon>Lottia</taxon>
    </lineage>
</organism>
<dbReference type="RefSeq" id="XP_009054861.1">
    <property type="nucleotide sequence ID" value="XM_009056613.1"/>
</dbReference>
<keyword evidence="3" id="KW-0805">Transcription regulation</keyword>
<evidence type="ECO:0000313" key="6">
    <source>
        <dbReference type="EMBL" id="ESO94587.1"/>
    </source>
</evidence>
<evidence type="ECO:0000256" key="3">
    <source>
        <dbReference type="ARBA" id="ARBA00023015"/>
    </source>
</evidence>
<evidence type="ECO:0000256" key="5">
    <source>
        <dbReference type="ARBA" id="ARBA00023242"/>
    </source>
</evidence>
<dbReference type="HOGENOM" id="CLU_056015_0_0_1"/>
<evidence type="ECO:0000313" key="7">
    <source>
        <dbReference type="Proteomes" id="UP000030746"/>
    </source>
</evidence>
<protein>
    <recommendedName>
        <fullName evidence="8">Mediator of RNA polymerase II transcription subunit 27</fullName>
    </recommendedName>
</protein>
<evidence type="ECO:0000256" key="2">
    <source>
        <dbReference type="ARBA" id="ARBA00008048"/>
    </source>
</evidence>
<dbReference type="CTD" id="20245665"/>
<name>V4ACL2_LOTGI</name>
<keyword evidence="7" id="KW-1185">Reference proteome</keyword>
<dbReference type="OrthoDB" id="1868004at2759"/>
<dbReference type="PANTHER" id="PTHR13130:SF4">
    <property type="entry name" value="MEDIATOR OF RNA POLYMERASE II TRANSCRIPTION SUBUNIT 27"/>
    <property type="match status" value="1"/>
</dbReference>
<gene>
    <name evidence="6" type="ORF">LOTGIDRAFT_203928</name>
</gene>
<keyword evidence="4" id="KW-0804">Transcription</keyword>
<dbReference type="InterPro" id="IPR021627">
    <property type="entry name" value="Mediator_Med27"/>
</dbReference>
<evidence type="ECO:0000256" key="4">
    <source>
        <dbReference type="ARBA" id="ARBA00023163"/>
    </source>
</evidence>
<dbReference type="GO" id="GO:0003713">
    <property type="term" value="F:transcription coactivator activity"/>
    <property type="evidence" value="ECO:0007669"/>
    <property type="project" value="TreeGrafter"/>
</dbReference>
<dbReference type="EMBL" id="KB201802">
    <property type="protein sequence ID" value="ESO94587.1"/>
    <property type="molecule type" value="Genomic_DNA"/>
</dbReference>
<reference evidence="6 7" key="1">
    <citation type="journal article" date="2013" name="Nature">
        <title>Insights into bilaterian evolution from three spiralian genomes.</title>
        <authorList>
            <person name="Simakov O."/>
            <person name="Marletaz F."/>
            <person name="Cho S.J."/>
            <person name="Edsinger-Gonzales E."/>
            <person name="Havlak P."/>
            <person name="Hellsten U."/>
            <person name="Kuo D.H."/>
            <person name="Larsson T."/>
            <person name="Lv J."/>
            <person name="Arendt D."/>
            <person name="Savage R."/>
            <person name="Osoegawa K."/>
            <person name="de Jong P."/>
            <person name="Grimwood J."/>
            <person name="Chapman J.A."/>
            <person name="Shapiro H."/>
            <person name="Aerts A."/>
            <person name="Otillar R.P."/>
            <person name="Terry A.Y."/>
            <person name="Boore J.L."/>
            <person name="Grigoriev I.V."/>
            <person name="Lindberg D.R."/>
            <person name="Seaver E.C."/>
            <person name="Weisblat D.A."/>
            <person name="Putnam N.H."/>
            <person name="Rokhsar D.S."/>
        </authorList>
    </citation>
    <scope>NUCLEOTIDE SEQUENCE [LARGE SCALE GENOMIC DNA]</scope>
</reference>
<dbReference type="GO" id="GO:0006357">
    <property type="term" value="P:regulation of transcription by RNA polymerase II"/>
    <property type="evidence" value="ECO:0007669"/>
    <property type="project" value="TreeGrafter"/>
</dbReference>
<dbReference type="OMA" id="FHEDCRN"/>
<keyword evidence="5" id="KW-0539">Nucleus</keyword>
<dbReference type="Pfam" id="PF11571">
    <property type="entry name" value="Med27"/>
    <property type="match status" value="1"/>
</dbReference>
<dbReference type="KEGG" id="lgi:LOTGIDRAFT_203928"/>
<sequence>MANLPPVQIENIQKALNLTQKLRSNVTQLFQKLSDGFDDVENNDKTLLSEIQKSLGSVNKDFSDLETGSNSLTQVTGSGNSQLLCIDPVIDKTSTYSQILQSYKWTDKMREQAAYAHALIKENPFKRTHVPSGLFPKRIRRNQLAYSYPPNRLDELINLLQVQYIDTMNISVVRPLGSSAVVQVVLGKTLKALLVFRGIVIEWVKVKGFMEEFQNEDGKVDIWSSSRYEVFRKITNHVTAATLHYYLPEMPDLAIKSIMIWLQSYSTLFSAPCQKCGKFLQNGLPATWRCLRTKKAYHEQCKLMIQMK</sequence>
<comment type="similarity">
    <text evidence="2">Belongs to the Mediator complex subunit 27 family.</text>
</comment>
<dbReference type="PANTHER" id="PTHR13130">
    <property type="entry name" value="34 KDA TRANSCRIPTIONAL CO-ACTIVATOR-RELATED"/>
    <property type="match status" value="1"/>
</dbReference>
<dbReference type="AlphaFoldDB" id="V4ACL2"/>
<evidence type="ECO:0008006" key="8">
    <source>
        <dbReference type="Google" id="ProtNLM"/>
    </source>
</evidence>
<comment type="subcellular location">
    <subcellularLocation>
        <location evidence="1">Nucleus</location>
    </subcellularLocation>
</comment>
<proteinExistence type="inferred from homology"/>
<evidence type="ECO:0000256" key="1">
    <source>
        <dbReference type="ARBA" id="ARBA00004123"/>
    </source>
</evidence>
<dbReference type="STRING" id="225164.V4ACL2"/>
<dbReference type="GO" id="GO:0016592">
    <property type="term" value="C:mediator complex"/>
    <property type="evidence" value="ECO:0007669"/>
    <property type="project" value="InterPro"/>
</dbReference>
<accession>V4ACL2</accession>